<protein>
    <recommendedName>
        <fullName evidence="3">Right handed beta helix domain-containing protein</fullName>
    </recommendedName>
</protein>
<feature type="region of interest" description="Disordered" evidence="1">
    <location>
        <begin position="2776"/>
        <end position="2879"/>
    </location>
</feature>
<keyword evidence="2" id="KW-0812">Transmembrane</keyword>
<feature type="domain" description="Right handed beta helix" evidence="3">
    <location>
        <begin position="679"/>
        <end position="828"/>
    </location>
</feature>
<feature type="region of interest" description="Disordered" evidence="1">
    <location>
        <begin position="2680"/>
        <end position="2700"/>
    </location>
</feature>
<feature type="transmembrane region" description="Helical" evidence="2">
    <location>
        <begin position="1767"/>
        <end position="1785"/>
    </location>
</feature>
<dbReference type="PANTHER" id="PTHR11319:SF35">
    <property type="entry name" value="OUTER MEMBRANE PROTEIN PMPC-RELATED"/>
    <property type="match status" value="1"/>
</dbReference>
<reference evidence="4 5" key="1">
    <citation type="journal article" date="2015" name="Genome Biol. Evol.">
        <title>Comparative Genomics of a Bacterivorous Green Alga Reveals Evolutionary Causalities and Consequences of Phago-Mixotrophic Mode of Nutrition.</title>
        <authorList>
            <person name="Burns J.A."/>
            <person name="Paasch A."/>
            <person name="Narechania A."/>
            <person name="Kim E."/>
        </authorList>
    </citation>
    <scope>NUCLEOTIDE SEQUENCE [LARGE SCALE GENOMIC DNA]</scope>
    <source>
        <strain evidence="4 5">PLY_AMNH</strain>
    </source>
</reference>
<dbReference type="SMART" id="SM00710">
    <property type="entry name" value="PbH1"/>
    <property type="match status" value="20"/>
</dbReference>
<proteinExistence type="predicted"/>
<dbReference type="SUPFAM" id="SSF51126">
    <property type="entry name" value="Pectin lyase-like"/>
    <property type="match status" value="5"/>
</dbReference>
<feature type="region of interest" description="Disordered" evidence="1">
    <location>
        <begin position="2323"/>
        <end position="2348"/>
    </location>
</feature>
<feature type="compositionally biased region" description="Polar residues" evidence="1">
    <location>
        <begin position="2470"/>
        <end position="2484"/>
    </location>
</feature>
<accession>A0AAE0LCB9</accession>
<keyword evidence="5" id="KW-1185">Reference proteome</keyword>
<evidence type="ECO:0000259" key="3">
    <source>
        <dbReference type="Pfam" id="PF13229"/>
    </source>
</evidence>
<evidence type="ECO:0000313" key="5">
    <source>
        <dbReference type="Proteomes" id="UP001190700"/>
    </source>
</evidence>
<gene>
    <name evidence="4" type="ORF">CYMTET_12169</name>
</gene>
<dbReference type="PANTHER" id="PTHR11319">
    <property type="entry name" value="G PROTEIN-COUPLED RECEPTOR-RELATED"/>
    <property type="match status" value="1"/>
</dbReference>
<feature type="region of interest" description="Disordered" evidence="1">
    <location>
        <begin position="2231"/>
        <end position="2294"/>
    </location>
</feature>
<dbReference type="InterPro" id="IPR011050">
    <property type="entry name" value="Pectin_lyase_fold/virulence"/>
</dbReference>
<feature type="domain" description="Right handed beta helix" evidence="3">
    <location>
        <begin position="1242"/>
        <end position="1351"/>
    </location>
</feature>
<name>A0AAE0LCB9_9CHLO</name>
<feature type="region of interest" description="Disordered" evidence="1">
    <location>
        <begin position="2465"/>
        <end position="2571"/>
    </location>
</feature>
<organism evidence="4 5">
    <name type="scientific">Cymbomonas tetramitiformis</name>
    <dbReference type="NCBI Taxonomy" id="36881"/>
    <lineage>
        <taxon>Eukaryota</taxon>
        <taxon>Viridiplantae</taxon>
        <taxon>Chlorophyta</taxon>
        <taxon>Pyramimonadophyceae</taxon>
        <taxon>Pyramimonadales</taxon>
        <taxon>Pyramimonadaceae</taxon>
        <taxon>Cymbomonas</taxon>
    </lineage>
</organism>
<feature type="compositionally biased region" description="Basic and acidic residues" evidence="1">
    <location>
        <begin position="2847"/>
        <end position="2879"/>
    </location>
</feature>
<dbReference type="Gene3D" id="2.160.20.20">
    <property type="match status" value="1"/>
</dbReference>
<feature type="region of interest" description="Disordered" evidence="1">
    <location>
        <begin position="2411"/>
        <end position="2441"/>
    </location>
</feature>
<dbReference type="EMBL" id="LGRX02004590">
    <property type="protein sequence ID" value="KAK3279978.1"/>
    <property type="molecule type" value="Genomic_DNA"/>
</dbReference>
<feature type="transmembrane region" description="Helical" evidence="2">
    <location>
        <begin position="2191"/>
        <end position="2216"/>
    </location>
</feature>
<feature type="region of interest" description="Disordered" evidence="1">
    <location>
        <begin position="2590"/>
        <end position="2626"/>
    </location>
</feature>
<keyword evidence="2" id="KW-0472">Membrane</keyword>
<dbReference type="Proteomes" id="UP001190700">
    <property type="component" value="Unassembled WGS sequence"/>
</dbReference>
<feature type="transmembrane region" description="Helical" evidence="2">
    <location>
        <begin position="2130"/>
        <end position="2149"/>
    </location>
</feature>
<dbReference type="Pfam" id="PF13229">
    <property type="entry name" value="Beta_helix"/>
    <property type="match status" value="2"/>
</dbReference>
<dbReference type="InterPro" id="IPR039448">
    <property type="entry name" value="Beta_helix"/>
</dbReference>
<feature type="compositionally biased region" description="Basic and acidic residues" evidence="1">
    <location>
        <begin position="2782"/>
        <end position="2799"/>
    </location>
</feature>
<dbReference type="InterPro" id="IPR006626">
    <property type="entry name" value="PbH1"/>
</dbReference>
<feature type="transmembrane region" description="Helical" evidence="2">
    <location>
        <begin position="1721"/>
        <end position="1746"/>
    </location>
</feature>
<dbReference type="Gene3D" id="2.160.20.10">
    <property type="entry name" value="Single-stranded right-handed beta-helix, Pectin lyase-like"/>
    <property type="match status" value="1"/>
</dbReference>
<evidence type="ECO:0000256" key="1">
    <source>
        <dbReference type="SAM" id="MobiDB-lite"/>
    </source>
</evidence>
<keyword evidence="2" id="KW-1133">Transmembrane helix</keyword>
<evidence type="ECO:0000313" key="4">
    <source>
        <dbReference type="EMBL" id="KAK3279978.1"/>
    </source>
</evidence>
<feature type="transmembrane region" description="Helical" evidence="2">
    <location>
        <begin position="1840"/>
        <end position="1858"/>
    </location>
</feature>
<feature type="transmembrane region" description="Helical" evidence="2">
    <location>
        <begin position="1983"/>
        <end position="2009"/>
    </location>
</feature>
<feature type="compositionally biased region" description="Basic and acidic residues" evidence="1">
    <location>
        <begin position="2415"/>
        <end position="2438"/>
    </location>
</feature>
<feature type="compositionally biased region" description="Low complexity" evidence="1">
    <location>
        <begin position="2233"/>
        <end position="2244"/>
    </location>
</feature>
<dbReference type="InterPro" id="IPR012334">
    <property type="entry name" value="Pectin_lyas_fold"/>
</dbReference>
<sequence>MLEKRKERLVSLGKRKLALTLLRTGLIAFCFHVCAAQVYVSTLEDLRTALTNASVAEVVLTQSITLDGTQLQVNHGIVFRGECGGATGCVIDAAGGSRALSYDRALQGNVEADVILEFSGISFLNGNAEESGGCVLISTGGVVILSNVVVSGCTSQGAAGGLSLEAARVDLVQATITGNLAAGGSGGGLVMAAFDDDDGASRASLTDCTLEGNVAGGGGGGGAALVGFAEVWVLGLLAQHNWAHGAGGGLQLERADTVELRASTVFNCSSGGAGGGLHLAEGVELNMTSCRFEANVADTEGSLGGGGGAFLESIYRYDLIDCVFALNEAQGNGGGLGARNTRVFGSVLRSVFEENESRQRHGGAIHSSITALLLLSDTTFTANSAAQGGGGVDTEETYEVELLQCLFASNQAQGAAGGGAAIRSLRGSGQTAQHELLVNGCTFTGNTARGGGAGVHATNGSLLAVTGSTLYGNNATEDGSGGGGLAEAFDAVRVVNTSFGTNRAAQGAGLFLAGVGDSAELLEVDFAGNQADSSAGGLALAGAEGSAAAVSLTNCTFNANEGGVDGGGGIVLQQLGEVVLTGVAFSENHAGGEGGGLLGVGLSDVELVAVLLQGNTAGGAGGGAKLEDVTGAVAVEDTTMRDNRAVDAGGGLALVAVQGTVSLQRCHAENNTAGVDGGGVSIAAAAAVRFEACSVLGNLAAGDGGGLSLASASDVQLEGCSVSNNSADGDGGGAGIRAAADVRAESCTVLGNSAGGNGGGVSIVSVAGIELLHSTFEENSALDRGGGSRLEALGGDLEVAQCAFHNNTAAEASGGGLYASDGGGAARVLDSVFEDNRAGTAGSVGQVGDGAGGALLDFASATLERCVLARNVAQGSGGGWMVEKIGVMLRVGNSTARDNLAGVAGGGLSLSNGQEVQLEDVVLANNIGMTHGGGASVRSFFTVDVSNVTFEGNQVADYDSLGGGLGLTLRGGGTAAVAACQFWRGEAGAGGAVHAASAHGEAVQNCSLALQGCRLENNTASAGPGGGLLVDWTRGGSAASAVWGGVVSLTNSTFAENRAAAEGGAVRVQGGGRRLAASACHFSRNEAGGLGGGAFSLQTMGYDVEVADCAFDHNLAHGEMAAAGALHVDRHSRLAGLQILSCTFQSNSAVVVQPQYARAGSTGYSGRGGAVQIVGGTSESAEVEVLMDACRLTNGSVEAPGDVDTMGGALAVGGAARVTLQATLVEGNSAEVGGAVAVEDTAAVTLSEASVVQRNTATRGAGGAMAVGMWARLEVSDSTVVENTAGAGAGGIWAMGGAEVRLARCEVHSNAAQGPGVYVESNASLHVVDTAVYANTASGNGGGLFVNSTGNVSLKCSRRSGTSLDLGLGPERQARVFDLNLRGVSAHCAAARGTGGIDPQQASVHCRGGEVYGNEAGGGGGGAFWDWVARAGEDIECFGSECASYDNRAPYGTENATDYAQVEVSPTVVQGASGAPLSFDLLLRDIYGQTAHAGDAAAPAAAQMQLLGAQDADLYGSYAVFDDTGNATLRDVVLTGWPGQSYTITLEVLNVRGGNQGALALASVPVSLRECGLGERHSPQAGGWAVCVPCPTNYLAFVELTEPVQEECVDCLDTEGLRCPGGAAWEVDAGSWVASSARLCTDVDCLQQRLYTCDYDGACTSEELLREGVGPATRSGMELCGQGYREDVVLCSGCAAGFRHLRGTRRCRECPTHGEVVVQSVFVVIAMAVLCAGLLVIVGSAVLPIYHTVSTALFLRRSELRERLGSQMNIMMAVALLVIGALQLLGNVQDLFPGRIPRHLNEWLTGLNFFAFNFLDYLELRCQAHFYGTDADLRPLYPAFWFYAVAPLVAAAGMALLFHRQARTAGRLPRRAGLDAYTALLLLRGARPYFFMPESSALGGPVSMLEVPTQTSEQLLHSELVRRLQVFGVVCLGLLLTWLQPAVATSMLHVFHCEQIYHDDASLDEQPYWMHTHREVKCFEGEWWLLACVSALVLLLYVVAMPLSLALLLHSLGSYRLFHSAADPARKVYATMNQVEVQPSDVLEVPDKYFVQDGEQVIQITPASAEGGASHGAEQAMVSMLDLPEVQMFLAPWCSGLHEHMYWWSSWTMARRVLQPAGVILAQMAGGPSVGAHAALMIAILGLAVHLAYRPYVRLLDHQLETLLLSNHILVMHSVAAAHMHTPFSSGPLGILLLVVQVLLWAGVAYIVLQTLLGLVDLGQSSLQLSGFTPVKSSSAAHSTHRTAPGGAAGGALETPRTTDEVMLQINTKGASPSTPGGSPSTAGGSEMHVGDTPTALRRAPSLLRRLLRPLSMKQPPFFLGGWRTSTRRDVDGGSPLEPKTPTLGPPSAEEAAAYSSIAMRHIEDDMENKPAGLGFQNNQRPAGRSFLDTAGGDSEFVWNNNPIGLYDEDEAEEQRDVPLARREGKAPEVGEGVERAPDPPAETSMAAALRLAAVSAPVEMPAPTKKLAQESSGRAGATQQSPNLLKRMSMVMRQQQDEGGGNMQSPRDSVVSGGGSSLQSPDGGDMTKSPNLLKRMSMVMRQQQDERGPKVQSPRDSIVSGGGSSLQTPSPRIISMSEALAASNKVGQAVKAPSSAASSSRHDSPRMVRMGETAGPGSPRMGSPRMAYVVPTRKRLVRMSQAILSHSSDGETEAGTPRAAEELPEDRLARMSNAFRESQALTGDGDAVSPRAQRADRGSGMVRMHANVLAEQETDAASAVSDEEDAEGMMGIMVRMEDTMSALSEGGSGLGRASSLPRPGQVEHVFMQDNVLAMTGEDSERDSFDSERGTRLPDHDAPALEALEDLGTREHTGTLGLVGGEVQQPPQLQPPTEQNTSPLGSPPRISAREEAAAMRERHGERDSRVPRLRLDQQQEHRS</sequence>
<evidence type="ECO:0000256" key="2">
    <source>
        <dbReference type="SAM" id="Phobius"/>
    </source>
</evidence>
<comment type="caution">
    <text evidence="4">The sequence shown here is derived from an EMBL/GenBank/DDBJ whole genome shotgun (WGS) entry which is preliminary data.</text>
</comment>
<feature type="compositionally biased region" description="Low complexity" evidence="1">
    <location>
        <begin position="2270"/>
        <end position="2286"/>
    </location>
</feature>
<dbReference type="InterPro" id="IPR012332">
    <property type="entry name" value="Autotransporter_pectin_lyase_C"/>
</dbReference>